<evidence type="ECO:0000313" key="12">
    <source>
        <dbReference type="Proteomes" id="UP000826234"/>
    </source>
</evidence>
<name>A0ABQ7T3J9_PHRPL</name>
<dbReference type="Proteomes" id="UP000826234">
    <property type="component" value="Unassembled WGS sequence"/>
</dbReference>
<feature type="compositionally biased region" description="Polar residues" evidence="8">
    <location>
        <begin position="494"/>
        <end position="504"/>
    </location>
</feature>
<dbReference type="Gene3D" id="2.10.25.10">
    <property type="entry name" value="Laminin"/>
    <property type="match status" value="2"/>
</dbReference>
<dbReference type="InterPro" id="IPR036084">
    <property type="entry name" value="Ser_inhib-like_sf"/>
</dbReference>
<dbReference type="EMBL" id="JAIPUX010001880">
    <property type="protein sequence ID" value="KAH0624213.1"/>
    <property type="molecule type" value="Genomic_DNA"/>
</dbReference>
<feature type="domain" description="VWFD" evidence="10">
    <location>
        <begin position="546"/>
        <end position="726"/>
    </location>
</feature>
<feature type="compositionally biased region" description="Polar residues" evidence="8">
    <location>
        <begin position="1601"/>
        <end position="1615"/>
    </location>
</feature>
<dbReference type="CDD" id="cd19941">
    <property type="entry name" value="TIL"/>
    <property type="match status" value="2"/>
</dbReference>
<dbReference type="SMART" id="SM00216">
    <property type="entry name" value="VWD"/>
    <property type="match status" value="4"/>
</dbReference>
<dbReference type="InterPro" id="IPR052749">
    <property type="entry name" value="Alpha-tectorin"/>
</dbReference>
<dbReference type="InterPro" id="IPR001846">
    <property type="entry name" value="VWF_type-D"/>
</dbReference>
<dbReference type="Gene3D" id="2.60.120.200">
    <property type="match status" value="1"/>
</dbReference>
<evidence type="ECO:0000313" key="11">
    <source>
        <dbReference type="EMBL" id="KAH0624213.1"/>
    </source>
</evidence>
<feature type="domain" description="MAM" evidence="9">
    <location>
        <begin position="298"/>
        <end position="457"/>
    </location>
</feature>
<evidence type="ECO:0000259" key="9">
    <source>
        <dbReference type="PROSITE" id="PS50060"/>
    </source>
</evidence>
<reference evidence="11 12" key="1">
    <citation type="journal article" date="2022" name="Gigascience">
        <title>A chromosome-level genome assembly and annotation of the desert horned lizard, Phrynosoma platyrhinos, provides insight into chromosomal rearrangements among reptiles.</title>
        <authorList>
            <person name="Koochekian N."/>
            <person name="Ascanio A."/>
            <person name="Farleigh K."/>
            <person name="Card D.C."/>
            <person name="Schield D.R."/>
            <person name="Castoe T.A."/>
            <person name="Jezkova T."/>
        </authorList>
    </citation>
    <scope>NUCLEOTIDE SEQUENCE [LARGE SCALE GENOMIC DNA]</scope>
    <source>
        <strain evidence="11">NK-2021</strain>
    </source>
</reference>
<gene>
    <name evidence="11" type="ORF">JD844_007762</name>
</gene>
<keyword evidence="5" id="KW-0472">Membrane</keyword>
<dbReference type="SMART" id="SM00832">
    <property type="entry name" value="C8"/>
    <property type="match status" value="4"/>
</dbReference>
<feature type="domain" description="VWFD" evidence="10">
    <location>
        <begin position="1193"/>
        <end position="1370"/>
    </location>
</feature>
<evidence type="ECO:0000256" key="2">
    <source>
        <dbReference type="ARBA" id="ARBA00022475"/>
    </source>
</evidence>
<dbReference type="InterPro" id="IPR000998">
    <property type="entry name" value="MAM_dom"/>
</dbReference>
<dbReference type="SMART" id="SM00215">
    <property type="entry name" value="VWC_out"/>
    <property type="match status" value="3"/>
</dbReference>
<evidence type="ECO:0000256" key="5">
    <source>
        <dbReference type="ARBA" id="ARBA00023136"/>
    </source>
</evidence>
<dbReference type="Pfam" id="PF08742">
    <property type="entry name" value="C8"/>
    <property type="match status" value="3"/>
</dbReference>
<dbReference type="PANTHER" id="PTHR46160:SF9">
    <property type="entry name" value="PROTEIN PRY2-RELATED"/>
    <property type="match status" value="1"/>
</dbReference>
<comment type="caution">
    <text evidence="11">The sequence shown here is derived from an EMBL/GenBank/DDBJ whole genome shotgun (WGS) entry which is preliminary data.</text>
</comment>
<dbReference type="PANTHER" id="PTHR46160">
    <property type="entry name" value="ALPHA-TECTORIN-RELATED"/>
    <property type="match status" value="1"/>
</dbReference>
<evidence type="ECO:0000256" key="8">
    <source>
        <dbReference type="SAM" id="MobiDB-lite"/>
    </source>
</evidence>
<dbReference type="PRINTS" id="PR00020">
    <property type="entry name" value="MAMDOMAIN"/>
</dbReference>
<sequence>MVCMAISCSPEEACKVLNGLRGCYPATRATCHVYGDPHYLTFDGRLHHFQGACNYTLVQTCNNHSASPFSITARNEHRGSPTWTALNSVTITLKGLHIALRKGKAVYINGVLAKPVSTRLPDATIEYIGSYVRVTTNIGVQIQFDGDQDLLIDITENHQGKVCGLCGTYTGDPQDDFSTPAGVIVEDVNVFGNSWRVPDDQWKCNSTVAVPEPCSPSEQQAAAAQCQALLAKDGPFSSCHSAIPPQPYFDSCIHDLCATGGSSAQFCNVLWSYAAACRAAGIALGDWEVETSCESCFFNCTFDKDFCEWQQSTEDDFDWSHMEHCVQNGSDGIKSPCNSSGNYYIYADSSFTHMGEMGQLVSPECTAHGPSCFRFWYRMEGASEEESLRVYLVQEEEREPLLVWQMAGSKGETWLQAELDLHISGRFQILLEGVTGPGNHARLAVDDISLDPGCCLGETPTPEEPTASGETPTPEEPTASGCVTAGQGTPPEPQSTLSHGTSPSLEAAPSSRCKVAENENVVVPVDGDFAQALSKSLGGGDSNGRATCSASGDPHYTTFDGLVHHFMGNCTYTLSQVCTNSSSLPGTFHVSTTNEHRGSNTAVSYVKSVHVEVYGKRISLLKNWNVEVNTRRSNLPIFIGNNKIVVQRSGSYVFLETDFGLGVRFDGNHYVEVSVPPLYKEQLCGLCGNYNGDPLDDNLKPDGQPAGSSTLLGDSWLVPENLTGCSSPSPLCKPELESEIRRDSACTMITDPAANFFENCVLDTCFTNGQQTSLCNGLQAYAEACSNVGLCLEWRNATLCPISCPAGSHYESCGHRCSSSCVSPSVLSSCSPLPVGGCFCDEGFVLSGDRCVLESSCGCVTHQGQYYQAGSSLGQDGLGESWFSDETCSERCTCEHGGAIECMPWECGVLEKCSVQDGVLGCHTSSRASCHVVGDPHYYTFDKVMHTFVGTCSYTLVAVCSNNSSVTPITVIGRNEDRGQRGATYLREVYVDVYGTRVTLQKNKRILFNNERAYVPMERRSRANSVVVGNVGIYLVVETDFGLVVKYDGNQHLEISLPGTYFSQVCGLCGNYNGLQEDELLMPDGAQAKNVTQFGNSWKVDGDSDASPFTPCHHLVRPELFIQTCMYDMCKYDGMLSTLCAIVGESWVTRHCSQKCRCRSGGVIKCQSFGCEVGEICQLKNNGKYSCKPTGFGKCLITGDPHYLSFDGLLHHFQGKHTYMVSQSQPDAPQRLEPFSIEGKNKALAKDSKITFLKELKVIVYNHTVLLRQGKKLVVDGVKTVPPAQPHEGLRVQQRATRIYLETDFGLSVSFDGAENSDIMLPNTYKKKVEGLCGNFDGKHKNDFTTPDGVLVKDVNTFGESWRVPVQRGNTRLRREIISEEELDSIELDAGFTLHCTPDQLSQANSSSNCGILADPKGPFQACFDHITPSSFLTVCLFDMCMEANRTTRLCPILEQYALACQAEGVTMDSWREKAACAPQCPPNSKYSACMSTCPASCSDLAAPAECSAPCLEGCECLSGYVLSGFDCVAFRECGCSFLGRYYQVGESFMTDDCSQVCVCTNSSSISCSRATCTSGEQCTVANFTRGCYTKSMHEIPPQKEPTQQLSSESSSTCPTLPLNRTKINPHP</sequence>
<dbReference type="SUPFAM" id="SSF57567">
    <property type="entry name" value="Serine protease inhibitors"/>
    <property type="match status" value="2"/>
</dbReference>
<keyword evidence="3" id="KW-0732">Signal</keyword>
<keyword evidence="2" id="KW-1003">Cell membrane</keyword>
<evidence type="ECO:0000256" key="3">
    <source>
        <dbReference type="ARBA" id="ARBA00022729"/>
    </source>
</evidence>
<feature type="domain" description="VWFD" evidence="10">
    <location>
        <begin position="29"/>
        <end position="205"/>
    </location>
</feature>
<protein>
    <recommendedName>
        <fullName evidence="13">Zonadhesin</fullName>
    </recommendedName>
</protein>
<evidence type="ECO:0008006" key="13">
    <source>
        <dbReference type="Google" id="ProtNLM"/>
    </source>
</evidence>
<dbReference type="Pfam" id="PF00094">
    <property type="entry name" value="VWD"/>
    <property type="match status" value="4"/>
</dbReference>
<keyword evidence="12" id="KW-1185">Reference proteome</keyword>
<accession>A0ABQ7T3J9</accession>
<evidence type="ECO:0000256" key="1">
    <source>
        <dbReference type="ARBA" id="ARBA00004236"/>
    </source>
</evidence>
<dbReference type="InterPro" id="IPR014853">
    <property type="entry name" value="VWF/SSPO/ZAN-like_Cys-rich_dom"/>
</dbReference>
<keyword evidence="4" id="KW-0677">Repeat</keyword>
<feature type="region of interest" description="Disordered" evidence="8">
    <location>
        <begin position="454"/>
        <end position="513"/>
    </location>
</feature>
<dbReference type="PROSITE" id="PS50060">
    <property type="entry name" value="MAM_2"/>
    <property type="match status" value="1"/>
</dbReference>
<proteinExistence type="predicted"/>
<dbReference type="Pfam" id="PF01826">
    <property type="entry name" value="TIL"/>
    <property type="match status" value="2"/>
</dbReference>
<evidence type="ECO:0000256" key="6">
    <source>
        <dbReference type="ARBA" id="ARBA00023157"/>
    </source>
</evidence>
<evidence type="ECO:0000256" key="7">
    <source>
        <dbReference type="ARBA" id="ARBA00023180"/>
    </source>
</evidence>
<dbReference type="Pfam" id="PF00629">
    <property type="entry name" value="MAM"/>
    <property type="match status" value="1"/>
</dbReference>
<dbReference type="SMART" id="SM00137">
    <property type="entry name" value="MAM"/>
    <property type="match status" value="1"/>
</dbReference>
<keyword evidence="6" id="KW-1015">Disulfide bond</keyword>
<comment type="subcellular location">
    <subcellularLocation>
        <location evidence="1">Cell membrane</location>
    </subcellularLocation>
</comment>
<feature type="region of interest" description="Disordered" evidence="8">
    <location>
        <begin position="1598"/>
        <end position="1628"/>
    </location>
</feature>
<feature type="domain" description="VWFD" evidence="10">
    <location>
        <begin position="928"/>
        <end position="1108"/>
    </location>
</feature>
<keyword evidence="7" id="KW-0325">Glycoprotein</keyword>
<organism evidence="11 12">
    <name type="scientific">Phrynosoma platyrhinos</name>
    <name type="common">Desert horned lizard</name>
    <dbReference type="NCBI Taxonomy" id="52577"/>
    <lineage>
        <taxon>Eukaryota</taxon>
        <taxon>Metazoa</taxon>
        <taxon>Chordata</taxon>
        <taxon>Craniata</taxon>
        <taxon>Vertebrata</taxon>
        <taxon>Euteleostomi</taxon>
        <taxon>Lepidosauria</taxon>
        <taxon>Squamata</taxon>
        <taxon>Bifurcata</taxon>
        <taxon>Unidentata</taxon>
        <taxon>Episquamata</taxon>
        <taxon>Toxicofera</taxon>
        <taxon>Iguania</taxon>
        <taxon>Phrynosomatidae</taxon>
        <taxon>Phrynosomatinae</taxon>
        <taxon>Phrynosoma</taxon>
    </lineage>
</organism>
<dbReference type="InterPro" id="IPR001007">
    <property type="entry name" value="VWF_dom"/>
</dbReference>
<evidence type="ECO:0000256" key="4">
    <source>
        <dbReference type="ARBA" id="ARBA00022737"/>
    </source>
</evidence>
<dbReference type="InterPro" id="IPR013320">
    <property type="entry name" value="ConA-like_dom_sf"/>
</dbReference>
<dbReference type="InterPro" id="IPR002919">
    <property type="entry name" value="TIL_dom"/>
</dbReference>
<dbReference type="CDD" id="cd06263">
    <property type="entry name" value="MAM"/>
    <property type="match status" value="1"/>
</dbReference>
<dbReference type="SUPFAM" id="SSF49899">
    <property type="entry name" value="Concanavalin A-like lectins/glucanases"/>
    <property type="match status" value="1"/>
</dbReference>
<evidence type="ECO:0000259" key="10">
    <source>
        <dbReference type="PROSITE" id="PS51233"/>
    </source>
</evidence>
<dbReference type="InterPro" id="IPR025615">
    <property type="entry name" value="TILa_dom"/>
</dbReference>
<dbReference type="Pfam" id="PF12714">
    <property type="entry name" value="TILa"/>
    <property type="match status" value="3"/>
</dbReference>
<dbReference type="PROSITE" id="PS51233">
    <property type="entry name" value="VWFD"/>
    <property type="match status" value="4"/>
</dbReference>